<evidence type="ECO:0000313" key="4">
    <source>
        <dbReference type="Proteomes" id="UP000236641"/>
    </source>
</evidence>
<dbReference type="InterPro" id="IPR006015">
    <property type="entry name" value="Universal_stress_UspA"/>
</dbReference>
<dbReference type="SUPFAM" id="SSF52402">
    <property type="entry name" value="Adenine nucleotide alpha hydrolases-like"/>
    <property type="match status" value="2"/>
</dbReference>
<name>A0A2K1DWU3_9FLAO</name>
<dbReference type="CDD" id="cd00293">
    <property type="entry name" value="USP-like"/>
    <property type="match status" value="2"/>
</dbReference>
<accession>A0A2K1DWU3</accession>
<dbReference type="InterPro" id="IPR014729">
    <property type="entry name" value="Rossmann-like_a/b/a_fold"/>
</dbReference>
<dbReference type="InterPro" id="IPR006016">
    <property type="entry name" value="UspA"/>
</dbReference>
<keyword evidence="4" id="KW-1185">Reference proteome</keyword>
<reference evidence="3 4" key="1">
    <citation type="submission" date="2018-01" db="EMBL/GenBank/DDBJ databases">
        <title>The draft genome of Hanstruepera neustonica JCM19743.</title>
        <authorList>
            <person name="He R.-H."/>
            <person name="Du Z.-J."/>
        </authorList>
    </citation>
    <scope>NUCLEOTIDE SEQUENCE [LARGE SCALE GENOMIC DNA]</scope>
    <source>
        <strain evidence="3 4">JCM19743</strain>
    </source>
</reference>
<comment type="caution">
    <text evidence="3">The sequence shown here is derived from an EMBL/GenBank/DDBJ whole genome shotgun (WGS) entry which is preliminary data.</text>
</comment>
<dbReference type="PANTHER" id="PTHR46268:SF6">
    <property type="entry name" value="UNIVERSAL STRESS PROTEIN UP12"/>
    <property type="match status" value="1"/>
</dbReference>
<dbReference type="Gene3D" id="3.40.50.620">
    <property type="entry name" value="HUPs"/>
    <property type="match status" value="2"/>
</dbReference>
<evidence type="ECO:0000259" key="2">
    <source>
        <dbReference type="Pfam" id="PF00582"/>
    </source>
</evidence>
<dbReference type="PANTHER" id="PTHR46268">
    <property type="entry name" value="STRESS RESPONSE PROTEIN NHAX"/>
    <property type="match status" value="1"/>
</dbReference>
<comment type="similarity">
    <text evidence="1">Belongs to the universal stress protein A family.</text>
</comment>
<evidence type="ECO:0000313" key="3">
    <source>
        <dbReference type="EMBL" id="PNQ72498.1"/>
    </source>
</evidence>
<dbReference type="PRINTS" id="PR01438">
    <property type="entry name" value="UNVRSLSTRESS"/>
</dbReference>
<sequence>MKKIIVPIDFSEYSDYALETAAMLAKKNNAEILALHMLEMSEAILTKGDSEMQQETIFYLKLAEKRFNEFLEKDYLDGLTVTPIVKHFKVFSEVNEVAKEQQADLIVMGSHGSSGLKEFFVGSNTEKVVRYAEIPVLVIKHNPILTEFDNVVFACDFSEDAVAAYLNAKRMCDSLKAKMHLIYVNLPSESFKSTPEIEAKVSGFLKKADGDLEGLSNVAYVNDYTVEKGITSFSNKVGADLIAIATHGRKGLAHFFEGSISEDLANHATLPVMTFKI</sequence>
<dbReference type="Proteomes" id="UP000236641">
    <property type="component" value="Unassembled WGS sequence"/>
</dbReference>
<protein>
    <submittedName>
        <fullName evidence="3">Universal stress protein</fullName>
    </submittedName>
</protein>
<proteinExistence type="inferred from homology"/>
<feature type="domain" description="UspA" evidence="2">
    <location>
        <begin position="148"/>
        <end position="275"/>
    </location>
</feature>
<dbReference type="OrthoDB" id="9788959at2"/>
<evidence type="ECO:0000256" key="1">
    <source>
        <dbReference type="ARBA" id="ARBA00008791"/>
    </source>
</evidence>
<feature type="domain" description="UspA" evidence="2">
    <location>
        <begin position="1"/>
        <end position="140"/>
    </location>
</feature>
<dbReference type="RefSeq" id="WP_103052742.1">
    <property type="nucleotide sequence ID" value="NZ_POWF01000008.1"/>
</dbReference>
<organism evidence="3 4">
    <name type="scientific">Hanstruepera neustonica</name>
    <dbReference type="NCBI Taxonomy" id="1445657"/>
    <lineage>
        <taxon>Bacteria</taxon>
        <taxon>Pseudomonadati</taxon>
        <taxon>Bacteroidota</taxon>
        <taxon>Flavobacteriia</taxon>
        <taxon>Flavobacteriales</taxon>
        <taxon>Flavobacteriaceae</taxon>
        <taxon>Hanstruepera</taxon>
    </lineage>
</organism>
<dbReference type="AlphaFoldDB" id="A0A2K1DWU3"/>
<dbReference type="EMBL" id="POWF01000008">
    <property type="protein sequence ID" value="PNQ72498.1"/>
    <property type="molecule type" value="Genomic_DNA"/>
</dbReference>
<dbReference type="Pfam" id="PF00582">
    <property type="entry name" value="Usp"/>
    <property type="match status" value="2"/>
</dbReference>
<gene>
    <name evidence="3" type="ORF">C1T31_11975</name>
</gene>